<proteinExistence type="predicted"/>
<gene>
    <name evidence="2" type="ORF">EVAR_3406_1</name>
</gene>
<evidence type="ECO:0000313" key="2">
    <source>
        <dbReference type="EMBL" id="GBP05069.1"/>
    </source>
</evidence>
<name>A0A4C1SSC3_EUMVA</name>
<keyword evidence="3" id="KW-1185">Reference proteome</keyword>
<feature type="region of interest" description="Disordered" evidence="1">
    <location>
        <begin position="51"/>
        <end position="81"/>
    </location>
</feature>
<dbReference type="AlphaFoldDB" id="A0A4C1SSC3"/>
<feature type="region of interest" description="Disordered" evidence="1">
    <location>
        <begin position="125"/>
        <end position="204"/>
    </location>
</feature>
<feature type="compositionally biased region" description="Polar residues" evidence="1">
    <location>
        <begin position="195"/>
        <end position="204"/>
    </location>
</feature>
<comment type="caution">
    <text evidence="2">The sequence shown here is derived from an EMBL/GenBank/DDBJ whole genome shotgun (WGS) entry which is preliminary data.</text>
</comment>
<accession>A0A4C1SSC3</accession>
<protein>
    <submittedName>
        <fullName evidence="2">Uncharacterized protein</fullName>
    </submittedName>
</protein>
<evidence type="ECO:0000313" key="3">
    <source>
        <dbReference type="Proteomes" id="UP000299102"/>
    </source>
</evidence>
<evidence type="ECO:0000256" key="1">
    <source>
        <dbReference type="SAM" id="MobiDB-lite"/>
    </source>
</evidence>
<feature type="compositionally biased region" description="Polar residues" evidence="1">
    <location>
        <begin position="148"/>
        <end position="163"/>
    </location>
</feature>
<dbReference type="Proteomes" id="UP000299102">
    <property type="component" value="Unassembled WGS sequence"/>
</dbReference>
<sequence length="204" mass="22033">MAVVATAAENEIGSLTPTGRNEDICSGQRRGHSWGRQYNITNVRNTRTDITARKYTSGRAPDGDRTRHATNNSAAPAPPPVAMQLSENSPGIGIGGRGNFSFGLARLRNGRDREEMGIKRPRFVRSRTSARRAGRRGGRHQRAAWPVSLSQSSSEVNVISPTGQLAPRVRPDTSLGQRGDGERRAQDPSLIPISLISTDSPADV</sequence>
<feature type="compositionally biased region" description="Basic residues" evidence="1">
    <location>
        <begin position="125"/>
        <end position="142"/>
    </location>
</feature>
<dbReference type="EMBL" id="BGZK01000016">
    <property type="protein sequence ID" value="GBP05069.1"/>
    <property type="molecule type" value="Genomic_DNA"/>
</dbReference>
<reference evidence="2 3" key="1">
    <citation type="journal article" date="2019" name="Commun. Biol.">
        <title>The bagworm genome reveals a unique fibroin gene that provides high tensile strength.</title>
        <authorList>
            <person name="Kono N."/>
            <person name="Nakamura H."/>
            <person name="Ohtoshi R."/>
            <person name="Tomita M."/>
            <person name="Numata K."/>
            <person name="Arakawa K."/>
        </authorList>
    </citation>
    <scope>NUCLEOTIDE SEQUENCE [LARGE SCALE GENOMIC DNA]</scope>
</reference>
<organism evidence="2 3">
    <name type="scientific">Eumeta variegata</name>
    <name type="common">Bagworm moth</name>
    <name type="synonym">Eumeta japonica</name>
    <dbReference type="NCBI Taxonomy" id="151549"/>
    <lineage>
        <taxon>Eukaryota</taxon>
        <taxon>Metazoa</taxon>
        <taxon>Ecdysozoa</taxon>
        <taxon>Arthropoda</taxon>
        <taxon>Hexapoda</taxon>
        <taxon>Insecta</taxon>
        <taxon>Pterygota</taxon>
        <taxon>Neoptera</taxon>
        <taxon>Endopterygota</taxon>
        <taxon>Lepidoptera</taxon>
        <taxon>Glossata</taxon>
        <taxon>Ditrysia</taxon>
        <taxon>Tineoidea</taxon>
        <taxon>Psychidae</taxon>
        <taxon>Oiketicinae</taxon>
        <taxon>Eumeta</taxon>
    </lineage>
</organism>